<dbReference type="eggNOG" id="COG1506">
    <property type="taxonomic scope" value="Bacteria"/>
</dbReference>
<dbReference type="PATRIC" id="fig|1280948.3.peg.1635"/>
<feature type="signal peptide" evidence="3">
    <location>
        <begin position="1"/>
        <end position="29"/>
    </location>
</feature>
<dbReference type="Pfam" id="PF00326">
    <property type="entry name" value="Peptidase_S9"/>
    <property type="match status" value="1"/>
</dbReference>
<dbReference type="InterPro" id="IPR001375">
    <property type="entry name" value="Peptidase_S9_cat"/>
</dbReference>
<keyword evidence="2" id="KW-0645">Protease</keyword>
<keyword evidence="2" id="KW-0720">Serine protease</keyword>
<dbReference type="EMBL" id="AWFH01000012">
    <property type="protein sequence ID" value="KCZ61726.1"/>
    <property type="molecule type" value="Genomic_DNA"/>
</dbReference>
<evidence type="ECO:0000256" key="3">
    <source>
        <dbReference type="SAM" id="SignalP"/>
    </source>
</evidence>
<dbReference type="PANTHER" id="PTHR42776">
    <property type="entry name" value="SERINE PEPTIDASE S9 FAMILY MEMBER"/>
    <property type="match status" value="1"/>
</dbReference>
<protein>
    <recommendedName>
        <fullName evidence="4">Peptidase S9 prolyl oligopeptidase catalytic domain-containing protein</fullName>
    </recommendedName>
</protein>
<evidence type="ECO:0000313" key="5">
    <source>
        <dbReference type="EMBL" id="KCZ61726.1"/>
    </source>
</evidence>
<evidence type="ECO:0000256" key="2">
    <source>
        <dbReference type="ARBA" id="ARBA00022825"/>
    </source>
</evidence>
<keyword evidence="6" id="KW-1185">Reference proteome</keyword>
<dbReference type="InterPro" id="IPR011659">
    <property type="entry name" value="WD40"/>
</dbReference>
<dbReference type="PANTHER" id="PTHR42776:SF27">
    <property type="entry name" value="DIPEPTIDYL PEPTIDASE FAMILY MEMBER 6"/>
    <property type="match status" value="1"/>
</dbReference>
<evidence type="ECO:0000259" key="4">
    <source>
        <dbReference type="Pfam" id="PF00326"/>
    </source>
</evidence>
<dbReference type="GO" id="GO:0006508">
    <property type="term" value="P:proteolysis"/>
    <property type="evidence" value="ECO:0007669"/>
    <property type="project" value="InterPro"/>
</dbReference>
<feature type="chain" id="PRO_5001570830" description="Peptidase S9 prolyl oligopeptidase catalytic domain-containing protein" evidence="3">
    <location>
        <begin position="30"/>
        <end position="702"/>
    </location>
</feature>
<feature type="domain" description="Peptidase S9 prolyl oligopeptidase catalytic" evidence="4">
    <location>
        <begin position="484"/>
        <end position="689"/>
    </location>
</feature>
<evidence type="ECO:0000313" key="6">
    <source>
        <dbReference type="Proteomes" id="UP000024547"/>
    </source>
</evidence>
<name>A0A059E223_9PROT</name>
<keyword evidence="3" id="KW-0732">Signal</keyword>
<dbReference type="GO" id="GO:0004252">
    <property type="term" value="F:serine-type endopeptidase activity"/>
    <property type="evidence" value="ECO:0007669"/>
    <property type="project" value="TreeGrafter"/>
</dbReference>
<dbReference type="Proteomes" id="UP000024547">
    <property type="component" value="Unassembled WGS sequence"/>
</dbReference>
<comment type="caution">
    <text evidence="5">The sequence shown here is derived from an EMBL/GenBank/DDBJ whole genome shotgun (WGS) entry which is preliminary data.</text>
</comment>
<organism evidence="5 6">
    <name type="scientific">Hyphomonas atlantica</name>
    <dbReference type="NCBI Taxonomy" id="1280948"/>
    <lineage>
        <taxon>Bacteria</taxon>
        <taxon>Pseudomonadati</taxon>
        <taxon>Pseudomonadota</taxon>
        <taxon>Alphaproteobacteria</taxon>
        <taxon>Hyphomonadales</taxon>
        <taxon>Hyphomonadaceae</taxon>
        <taxon>Hyphomonas</taxon>
    </lineage>
</organism>
<reference evidence="5 6" key="1">
    <citation type="journal article" date="2014" name="Antonie Van Leeuwenhoek">
        <title>Hyphomonas beringensis sp. nov. and Hyphomonas chukchiensis sp. nov., isolated from surface seawater of the Bering Sea and Chukchi Sea.</title>
        <authorList>
            <person name="Li C."/>
            <person name="Lai Q."/>
            <person name="Li G."/>
            <person name="Dong C."/>
            <person name="Wang J."/>
            <person name="Liao Y."/>
            <person name="Shao Z."/>
        </authorList>
    </citation>
    <scope>NUCLEOTIDE SEQUENCE [LARGE SCALE GENOMIC DNA]</scope>
    <source>
        <strain evidence="5 6">22II1-22F38</strain>
    </source>
</reference>
<dbReference type="Gene3D" id="2.120.10.30">
    <property type="entry name" value="TolB, C-terminal domain"/>
    <property type="match status" value="2"/>
</dbReference>
<dbReference type="AlphaFoldDB" id="A0A059E223"/>
<dbReference type="Pfam" id="PF07676">
    <property type="entry name" value="PD40"/>
    <property type="match status" value="4"/>
</dbReference>
<dbReference type="SUPFAM" id="SSF82171">
    <property type="entry name" value="DPP6 N-terminal domain-like"/>
    <property type="match status" value="1"/>
</dbReference>
<dbReference type="SUPFAM" id="SSF53474">
    <property type="entry name" value="alpha/beta-Hydrolases"/>
    <property type="match status" value="1"/>
</dbReference>
<gene>
    <name evidence="5" type="ORF">HY36_04030</name>
</gene>
<proteinExistence type="predicted"/>
<dbReference type="InterPro" id="IPR011042">
    <property type="entry name" value="6-blade_b-propeller_TolB-like"/>
</dbReference>
<dbReference type="STRING" id="1280948.HY36_04030"/>
<evidence type="ECO:0000256" key="1">
    <source>
        <dbReference type="ARBA" id="ARBA00022801"/>
    </source>
</evidence>
<dbReference type="Gene3D" id="3.40.50.1820">
    <property type="entry name" value="alpha/beta hydrolase"/>
    <property type="match status" value="1"/>
</dbReference>
<dbReference type="eggNOG" id="COG0823">
    <property type="taxonomic scope" value="Bacteria"/>
</dbReference>
<accession>A0A059E223</accession>
<sequence>MMEDCPVKLHRIATAASVAALMAVSPAFADSDAADKSKRFTAERVFDMEYATDPQISPDGRTIVYVRHSMDRMTDRDTGHLWAIDVETGTQRPLLGANGSAGAPRWSPDGTRLLFSTSENGKPALKIVYMDTGLSYSLAQFEEAPSGATWSPDGKSIAFSMFVPGEKPGFATAPKQPEGAKWSDPVKVIDDLTFRFDGQGYLEDGSDQVFVLPAEGGSPRQVTKGEADMGGAAWLDNDTLLVSGNLADDRDMDPVESEIYAVELSDLSITPLTSRDGPDHSALPSPDGQTIAFRGYNDELKSYQQNKLYLMDANGSNVRELAPDFTGSPNQVRWAPDGKSLFVLFEDHGVLTLNEVDLQGRMTSVVTNIGGTSIGRPYAGGSFSVAKNGRREQIAYTAGFADRPAEVGTIRSDSRDNRILTDLNADVLPYLDMSPIEEIKVASSHDGLEIEAWVALPPDFKADGSFPLILEIHGGPFSMYGPFFASEIQRYAAEGYVTVYVNPRGSTGYGEDFAQAIDRAYPGYDYDDLMSVVDDLVARNYADPDRLFVTGGSGGGILTAWIVTKTDKFAAAASVKPVINWMTMAMASDISQYVRRHWIREDPWTNPEAFLKLSPISYVDKIVTPTLVMVGEEDWRTPTWEAEQFYTALKMNDVETALIRVPGSPHYIAGRPSRLIAKTDNIMGWFAKYDPAKTESDSDTGE</sequence>
<dbReference type="InterPro" id="IPR029058">
    <property type="entry name" value="AB_hydrolase_fold"/>
</dbReference>
<keyword evidence="1" id="KW-0378">Hydrolase</keyword>